<dbReference type="AlphaFoldDB" id="X1KNK4"/>
<comment type="caution">
    <text evidence="6">The sequence shown here is derived from an EMBL/GenBank/DDBJ whole genome shotgun (WGS) entry which is preliminary data.</text>
</comment>
<dbReference type="InterPro" id="IPR059100">
    <property type="entry name" value="TSP3_bac"/>
</dbReference>
<organism evidence="6">
    <name type="scientific">marine sediment metagenome</name>
    <dbReference type="NCBI Taxonomy" id="412755"/>
    <lineage>
        <taxon>unclassified sequences</taxon>
        <taxon>metagenomes</taxon>
        <taxon>ecological metagenomes</taxon>
    </lineage>
</organism>
<name>X1KNK4_9ZZZZ</name>
<feature type="region of interest" description="Disordered" evidence="5">
    <location>
        <begin position="54"/>
        <end position="73"/>
    </location>
</feature>
<keyword evidence="4" id="KW-0106">Calcium</keyword>
<keyword evidence="3" id="KW-0732">Signal</keyword>
<sequence length="73" mass="8058">GLVFGDHGIFYTDPINSDSDGDESNDRLEWIFGTNPFNQDTDNDGYTDYEEFCAGTDPNDPLSKPGGGGWFFP</sequence>
<feature type="non-terminal residue" evidence="6">
    <location>
        <position position="1"/>
    </location>
</feature>
<comment type="subcellular location">
    <subcellularLocation>
        <location evidence="1">Secreted</location>
    </subcellularLocation>
</comment>
<protein>
    <submittedName>
        <fullName evidence="6">Uncharacterized protein</fullName>
    </submittedName>
</protein>
<dbReference type="EMBL" id="BARU01037021">
    <property type="protein sequence ID" value="GAH83593.1"/>
    <property type="molecule type" value="Genomic_DNA"/>
</dbReference>
<evidence type="ECO:0000256" key="4">
    <source>
        <dbReference type="ARBA" id="ARBA00022837"/>
    </source>
</evidence>
<proteinExistence type="predicted"/>
<dbReference type="Pfam" id="PF18884">
    <property type="entry name" value="TSP3_bac"/>
    <property type="match status" value="1"/>
</dbReference>
<evidence type="ECO:0000256" key="5">
    <source>
        <dbReference type="SAM" id="MobiDB-lite"/>
    </source>
</evidence>
<evidence type="ECO:0000256" key="2">
    <source>
        <dbReference type="ARBA" id="ARBA00022525"/>
    </source>
</evidence>
<accession>X1KNK4</accession>
<evidence type="ECO:0000256" key="1">
    <source>
        <dbReference type="ARBA" id="ARBA00004613"/>
    </source>
</evidence>
<keyword evidence="2" id="KW-0964">Secreted</keyword>
<reference evidence="6" key="1">
    <citation type="journal article" date="2014" name="Front. Microbiol.">
        <title>High frequency of phylogenetically diverse reductive dehalogenase-homologous genes in deep subseafloor sedimentary metagenomes.</title>
        <authorList>
            <person name="Kawai M."/>
            <person name="Futagami T."/>
            <person name="Toyoda A."/>
            <person name="Takaki Y."/>
            <person name="Nishi S."/>
            <person name="Hori S."/>
            <person name="Arai W."/>
            <person name="Tsubouchi T."/>
            <person name="Morono Y."/>
            <person name="Uchiyama I."/>
            <person name="Ito T."/>
            <person name="Fujiyama A."/>
            <person name="Inagaki F."/>
            <person name="Takami H."/>
        </authorList>
    </citation>
    <scope>NUCLEOTIDE SEQUENCE</scope>
    <source>
        <strain evidence="6">Expedition CK06-06</strain>
    </source>
</reference>
<evidence type="ECO:0000313" key="6">
    <source>
        <dbReference type="EMBL" id="GAH83593.1"/>
    </source>
</evidence>
<evidence type="ECO:0000256" key="3">
    <source>
        <dbReference type="ARBA" id="ARBA00022729"/>
    </source>
</evidence>
<gene>
    <name evidence="6" type="ORF">S03H2_57738</name>
</gene>